<dbReference type="OrthoDB" id="1938156at2759"/>
<comment type="similarity">
    <text evidence="2 9">Belongs to the calreticulin family.</text>
</comment>
<dbReference type="Gene3D" id="2.60.120.200">
    <property type="match status" value="1"/>
</dbReference>
<dbReference type="AlphaFoldDB" id="A0A5J4YZB4"/>
<dbReference type="GO" id="GO:0051082">
    <property type="term" value="F:unfolded protein binding"/>
    <property type="evidence" value="ECO:0007669"/>
    <property type="project" value="InterPro"/>
</dbReference>
<dbReference type="Proteomes" id="UP000324585">
    <property type="component" value="Unassembled WGS sequence"/>
</dbReference>
<evidence type="ECO:0000256" key="1">
    <source>
        <dbReference type="ARBA" id="ARBA00004389"/>
    </source>
</evidence>
<name>A0A5J4YZB4_PORPP</name>
<evidence type="ECO:0000256" key="9">
    <source>
        <dbReference type="RuleBase" id="RU362126"/>
    </source>
</evidence>
<keyword evidence="3" id="KW-0812">Transmembrane</keyword>
<evidence type="ECO:0000256" key="8">
    <source>
        <dbReference type="PIRSR" id="PIRSR601580-3"/>
    </source>
</evidence>
<dbReference type="EMBL" id="VRMN01000003">
    <property type="protein sequence ID" value="KAA8495787.1"/>
    <property type="molecule type" value="Genomic_DNA"/>
</dbReference>
<dbReference type="GO" id="GO:0006457">
    <property type="term" value="P:protein folding"/>
    <property type="evidence" value="ECO:0007669"/>
    <property type="project" value="InterPro"/>
</dbReference>
<evidence type="ECO:0000313" key="12">
    <source>
        <dbReference type="Proteomes" id="UP000324585"/>
    </source>
</evidence>
<dbReference type="FunFam" id="2.10.250.10:FF:000001">
    <property type="entry name" value="Calnexin homolog"/>
    <property type="match status" value="1"/>
</dbReference>
<evidence type="ECO:0000256" key="10">
    <source>
        <dbReference type="SAM" id="MobiDB-lite"/>
    </source>
</evidence>
<dbReference type="OMA" id="QESWITN"/>
<keyword evidence="4 9" id="KW-0256">Endoplasmic reticulum</keyword>
<dbReference type="InterPro" id="IPR013320">
    <property type="entry name" value="ConA-like_dom_sf"/>
</dbReference>
<dbReference type="SUPFAM" id="SSF49899">
    <property type="entry name" value="Concanavalin A-like lectins/glucanases"/>
    <property type="match status" value="1"/>
</dbReference>
<feature type="compositionally biased region" description="Basic and acidic residues" evidence="10">
    <location>
        <begin position="470"/>
        <end position="481"/>
    </location>
</feature>
<protein>
    <submittedName>
        <fullName evidence="11">Calnexin</fullName>
    </submittedName>
</protein>
<reference evidence="12" key="1">
    <citation type="journal article" date="2019" name="Nat. Commun.">
        <title>Expansion of phycobilisome linker gene families in mesophilic red algae.</title>
        <authorList>
            <person name="Lee J."/>
            <person name="Kim D."/>
            <person name="Bhattacharya D."/>
            <person name="Yoon H.S."/>
        </authorList>
    </citation>
    <scope>NUCLEOTIDE SEQUENCE [LARGE SCALE GENOMIC DNA]</scope>
    <source>
        <strain evidence="12">CCMP 1328</strain>
    </source>
</reference>
<keyword evidence="12" id="KW-1185">Reference proteome</keyword>
<keyword evidence="5" id="KW-1133">Transmembrane helix</keyword>
<dbReference type="InterPro" id="IPR001580">
    <property type="entry name" value="Calret/calnex"/>
</dbReference>
<dbReference type="GO" id="GO:0005789">
    <property type="term" value="C:endoplasmic reticulum membrane"/>
    <property type="evidence" value="ECO:0007669"/>
    <property type="project" value="UniProtKB-SubCell"/>
</dbReference>
<dbReference type="PANTHER" id="PTHR11073">
    <property type="entry name" value="CALRETICULIN AND CALNEXIN"/>
    <property type="match status" value="1"/>
</dbReference>
<dbReference type="GO" id="GO:0005509">
    <property type="term" value="F:calcium ion binding"/>
    <property type="evidence" value="ECO:0007669"/>
    <property type="project" value="InterPro"/>
</dbReference>
<accession>A0A5J4YZB4</accession>
<dbReference type="InterPro" id="IPR009033">
    <property type="entry name" value="Calreticulin/calnexin_P_dom_sf"/>
</dbReference>
<dbReference type="Gene3D" id="2.10.250.10">
    <property type="entry name" value="Calreticulin/calnexin, P domain"/>
    <property type="match status" value="1"/>
</dbReference>
<dbReference type="GO" id="GO:0036503">
    <property type="term" value="P:ERAD pathway"/>
    <property type="evidence" value="ECO:0007669"/>
    <property type="project" value="TreeGrafter"/>
</dbReference>
<evidence type="ECO:0000313" key="11">
    <source>
        <dbReference type="EMBL" id="KAA8495787.1"/>
    </source>
</evidence>
<dbReference type="SUPFAM" id="SSF63887">
    <property type="entry name" value="P-domain of calnexin/calreticulin"/>
    <property type="match status" value="1"/>
</dbReference>
<evidence type="ECO:0000256" key="6">
    <source>
        <dbReference type="ARBA" id="ARBA00023136"/>
    </source>
</evidence>
<proteinExistence type="inferred from homology"/>
<dbReference type="PRINTS" id="PR00626">
    <property type="entry name" value="CALRETICULIN"/>
</dbReference>
<dbReference type="Pfam" id="PF00262">
    <property type="entry name" value="Calreticulin"/>
    <property type="match status" value="1"/>
</dbReference>
<feature type="disulfide bond" evidence="8">
    <location>
        <begin position="151"/>
        <end position="184"/>
    </location>
</feature>
<evidence type="ECO:0000256" key="4">
    <source>
        <dbReference type="ARBA" id="ARBA00022824"/>
    </source>
</evidence>
<keyword evidence="6" id="KW-0472">Membrane</keyword>
<evidence type="ECO:0000256" key="5">
    <source>
        <dbReference type="ARBA" id="ARBA00022989"/>
    </source>
</evidence>
<keyword evidence="7 9" id="KW-0143">Chaperone</keyword>
<feature type="compositionally biased region" description="Basic and acidic residues" evidence="10">
    <location>
        <begin position="262"/>
        <end position="290"/>
    </location>
</feature>
<dbReference type="PANTHER" id="PTHR11073:SF1">
    <property type="entry name" value="CALNEXIN 14D-RELATED"/>
    <property type="match status" value="1"/>
</dbReference>
<sequence length="493" mass="56783">MLVAPMSRARAWQCVLRIAAVASACGFCAAGRWDLSKKPENGAVPFYTMPVVEPPAHAYLWEDFQQYKTSFFQVKPGDTEATSWMYARGRGADGAPEIGSIDPLWYRVDKGIGFRKRQRQHYKVARKLDIDTIPDGFTIQFDVRCKAFWTCSGLFWKLLAAPLNSVQDFKDTSPSSIVFGPDRCNEKSRVLVIITTKNPVSGEYEEHVLQNAPEPHNHVYKATNLYRLSLFFERGEAVVAVNDKEYVYSLDNDFEPPFQPRKMVDDPADSKPSDWVDEREIVDLDDRQPDDWDETQEPWIPDTSVQKPDDWLEEENAFMKDPNVRKPDFWDDEEDGPWQESWITNPLCLTGKCGTWHQPQIPNPNFRGKWKPRMIPNPDFKGEWQPRKIPNPTYYEIDSVQSVMLPVAGVALDVLVSDYNIWFDNLYVGRSDSEAKYLAEETSKKKQFYETYFEAYPPTVDSEGIPLKEKPWQEMRTHDSQKGAAETAAKDEL</sequence>
<feature type="region of interest" description="Disordered" evidence="10">
    <location>
        <begin position="470"/>
        <end position="493"/>
    </location>
</feature>
<comment type="subcellular location">
    <subcellularLocation>
        <location evidence="1">Endoplasmic reticulum membrane</location>
        <topology evidence="1">Single-pass membrane protein</topology>
    </subcellularLocation>
</comment>
<evidence type="ECO:0000256" key="2">
    <source>
        <dbReference type="ARBA" id="ARBA00010983"/>
    </source>
</evidence>
<evidence type="ECO:0000256" key="3">
    <source>
        <dbReference type="ARBA" id="ARBA00022692"/>
    </source>
</evidence>
<evidence type="ECO:0000256" key="7">
    <source>
        <dbReference type="ARBA" id="ARBA00023186"/>
    </source>
</evidence>
<feature type="region of interest" description="Disordered" evidence="10">
    <location>
        <begin position="258"/>
        <end position="306"/>
    </location>
</feature>
<gene>
    <name evidence="11" type="ORF">FVE85_1942</name>
</gene>
<organism evidence="11 12">
    <name type="scientific">Porphyridium purpureum</name>
    <name type="common">Red alga</name>
    <name type="synonym">Porphyridium cruentum</name>
    <dbReference type="NCBI Taxonomy" id="35688"/>
    <lineage>
        <taxon>Eukaryota</taxon>
        <taxon>Rhodophyta</taxon>
        <taxon>Bangiophyceae</taxon>
        <taxon>Porphyridiales</taxon>
        <taxon>Porphyridiaceae</taxon>
        <taxon>Porphyridium</taxon>
    </lineage>
</organism>
<keyword evidence="8" id="KW-1015">Disulfide bond</keyword>
<comment type="caution">
    <text evidence="11">The sequence shown here is derived from an EMBL/GenBank/DDBJ whole genome shotgun (WGS) entry which is preliminary data.</text>
</comment>